<organism evidence="6 7">
    <name type="scientific">Cadophora malorum</name>
    <dbReference type="NCBI Taxonomy" id="108018"/>
    <lineage>
        <taxon>Eukaryota</taxon>
        <taxon>Fungi</taxon>
        <taxon>Dikarya</taxon>
        <taxon>Ascomycota</taxon>
        <taxon>Pezizomycotina</taxon>
        <taxon>Leotiomycetes</taxon>
        <taxon>Helotiales</taxon>
        <taxon>Ploettnerulaceae</taxon>
        <taxon>Cadophora</taxon>
    </lineage>
</organism>
<evidence type="ECO:0000256" key="4">
    <source>
        <dbReference type="SAM" id="MobiDB-lite"/>
    </source>
</evidence>
<feature type="compositionally biased region" description="Low complexity" evidence="4">
    <location>
        <begin position="456"/>
        <end position="480"/>
    </location>
</feature>
<name>A0A8H7WE67_9HELO</name>
<dbReference type="SMART" id="SM01014">
    <property type="entry name" value="ARID"/>
    <property type="match status" value="1"/>
</dbReference>
<dbReference type="PANTHER" id="PTHR13964:SF27">
    <property type="entry name" value="HAT-TRICK, ISOFORM D"/>
    <property type="match status" value="1"/>
</dbReference>
<dbReference type="GO" id="GO:0006357">
    <property type="term" value="P:regulation of transcription by RNA polymerase II"/>
    <property type="evidence" value="ECO:0007669"/>
    <property type="project" value="TreeGrafter"/>
</dbReference>
<dbReference type="Gene3D" id="1.10.150.60">
    <property type="entry name" value="ARID DNA-binding domain"/>
    <property type="match status" value="1"/>
</dbReference>
<evidence type="ECO:0000259" key="5">
    <source>
        <dbReference type="PROSITE" id="PS51011"/>
    </source>
</evidence>
<dbReference type="PROSITE" id="PS51011">
    <property type="entry name" value="ARID"/>
    <property type="match status" value="1"/>
</dbReference>
<feature type="region of interest" description="Disordered" evidence="4">
    <location>
        <begin position="311"/>
        <end position="336"/>
    </location>
</feature>
<evidence type="ECO:0000313" key="7">
    <source>
        <dbReference type="Proteomes" id="UP000664132"/>
    </source>
</evidence>
<feature type="compositionally biased region" description="Low complexity" evidence="4">
    <location>
        <begin position="45"/>
        <end position="56"/>
    </location>
</feature>
<dbReference type="EMBL" id="JAFJYH010000038">
    <property type="protein sequence ID" value="KAG4423209.1"/>
    <property type="molecule type" value="Genomic_DNA"/>
</dbReference>
<dbReference type="GO" id="GO:0000976">
    <property type="term" value="F:transcription cis-regulatory region binding"/>
    <property type="evidence" value="ECO:0007669"/>
    <property type="project" value="TreeGrafter"/>
</dbReference>
<feature type="compositionally biased region" description="Polar residues" evidence="4">
    <location>
        <begin position="518"/>
        <end position="540"/>
    </location>
</feature>
<feature type="domain" description="ARID" evidence="5">
    <location>
        <begin position="331"/>
        <end position="424"/>
    </location>
</feature>
<feature type="compositionally biased region" description="Pro residues" evidence="4">
    <location>
        <begin position="215"/>
        <end position="227"/>
    </location>
</feature>
<feature type="region of interest" description="Disordered" evidence="4">
    <location>
        <begin position="502"/>
        <end position="540"/>
    </location>
</feature>
<feature type="compositionally biased region" description="Polar residues" evidence="4">
    <location>
        <begin position="57"/>
        <end position="77"/>
    </location>
</feature>
<evidence type="ECO:0000313" key="6">
    <source>
        <dbReference type="EMBL" id="KAG4423209.1"/>
    </source>
</evidence>
<feature type="compositionally biased region" description="Low complexity" evidence="4">
    <location>
        <begin position="429"/>
        <end position="438"/>
    </location>
</feature>
<dbReference type="Proteomes" id="UP000664132">
    <property type="component" value="Unassembled WGS sequence"/>
</dbReference>
<protein>
    <recommendedName>
        <fullName evidence="5">ARID domain-containing protein</fullName>
    </recommendedName>
</protein>
<feature type="compositionally biased region" description="Low complexity" evidence="4">
    <location>
        <begin position="171"/>
        <end position="185"/>
    </location>
</feature>
<feature type="compositionally biased region" description="Low complexity" evidence="4">
    <location>
        <begin position="228"/>
        <end position="266"/>
    </location>
</feature>
<dbReference type="PANTHER" id="PTHR13964">
    <property type="entry name" value="RBP-RELATED"/>
    <property type="match status" value="1"/>
</dbReference>
<keyword evidence="2" id="KW-0804">Transcription</keyword>
<sequence>MSSWMNDAAVQNHNGAGFNLDPNPNGAMLDNSTFMNNPPSFDPSQFQNQQLQQRMQNGSAMRNGSPAFNNPVYQTNPVVPAKRPRPREDSLGTSPRQAPGMLPNSRSQTPQQAPYPGFPQNGTPQHAPQQPPYAHLQNGSANASPSPIMANQLRPGGVPQRVSTASPHPFSPAAQQFPQASPSQSDQGGRTETPQPGNPYAQNHGFAQGFAQNFTPPPQRTSAPPPSGMTTPQMQQPQMQQPHMQQPQMYQQGQQPPQPGQQRPQNALEQQKMMYQQMQLQQQIQQRNMMAARQGNIPPGANPMAKGPMQVPNGQFAGMRPQQPPNPSRSGPNPESFMKSLVAFMQQKNLPLDMNPIVGDRQVSLLTLYMAVIKFGGYKKVTQQNGWSQVAQALQFHPLQNQAAPQQLKSHYERNLLLFEEAWQLNQQRQRAAMMQQNPNMAGGPQMSPTKPMNPQAMQQSQSFLQQQQLMGQQHHIQQQHPHTTPVKQIAPIHHAQQASVNGFSTPQAPGPHPMAVAQQSHSRNSLSRSVDATPTQNGPALTMPSPISATKLGTLASPQLVSATDQAASKPHDLPETLQPKVRVLDNWGGYELESLEKCGKKILTYRPDMPPVGDMGMIDIHALTMSLQSGINAEVRMALDTLAMLTLSSVRLDVRQCEDLVETIVDCAEVQVELLAENAAEVSDVMLISSYEDVARGCRSDNQGLRDIPLFGSPEYELDRAVERLLCLTTILRNLSFEEHNHALLADELVIKFLCVVIRYLGTRNMLLRTNQNTLDFMKDVITFLSNLAQSIELPGREQALCMIHFLLAFAPCPPPNSMNSDTVSFSSYDPAVHMYLPCAVDTLAKLLARDEPNRTHYKTIFASDVASFPPFDLLTRTFGLAISTIPDEKPDSKRGGLLAVVEARKPSLMQGMLAAEILSNLAPGYETGVARSWLTSDDGFAHKLCRLIMLLCLEATPHPQHQRAPAFPKGVDDEALLHVTMGGIAVLRRLAEKSKDPEDLISSIPLHGLPSKDSLLGALRIVQPRLQGVLKQLCAYAGLGT</sequence>
<keyword evidence="3" id="KW-0539">Nucleus</keyword>
<evidence type="ECO:0000256" key="3">
    <source>
        <dbReference type="ARBA" id="ARBA00023242"/>
    </source>
</evidence>
<dbReference type="OrthoDB" id="1938591at2759"/>
<dbReference type="InterPro" id="IPR001606">
    <property type="entry name" value="ARID_dom"/>
</dbReference>
<accession>A0A8H7WE67</accession>
<dbReference type="InterPro" id="IPR051232">
    <property type="entry name" value="ARID/SWI1_ChromRemod"/>
</dbReference>
<feature type="compositionally biased region" description="Polar residues" evidence="4">
    <location>
        <begin position="186"/>
        <end position="195"/>
    </location>
</feature>
<dbReference type="SMART" id="SM00501">
    <property type="entry name" value="BRIGHT"/>
    <property type="match status" value="1"/>
</dbReference>
<comment type="caution">
    <text evidence="6">The sequence shown here is derived from an EMBL/GenBank/DDBJ whole genome shotgun (WGS) entry which is preliminary data.</text>
</comment>
<dbReference type="GO" id="GO:0016514">
    <property type="term" value="C:SWI/SNF complex"/>
    <property type="evidence" value="ECO:0007669"/>
    <property type="project" value="TreeGrafter"/>
</dbReference>
<proteinExistence type="predicted"/>
<dbReference type="InterPro" id="IPR036431">
    <property type="entry name" value="ARID_dom_sf"/>
</dbReference>
<dbReference type="AlphaFoldDB" id="A0A8H7WE67"/>
<dbReference type="SUPFAM" id="SSF46774">
    <property type="entry name" value="ARID-like"/>
    <property type="match status" value="1"/>
</dbReference>
<feature type="compositionally biased region" description="Low complexity" evidence="4">
    <location>
        <begin position="124"/>
        <end position="137"/>
    </location>
</feature>
<dbReference type="CDD" id="cd16871">
    <property type="entry name" value="ARID_Swi1p-like"/>
    <property type="match status" value="1"/>
</dbReference>
<evidence type="ECO:0000256" key="1">
    <source>
        <dbReference type="ARBA" id="ARBA00023015"/>
    </source>
</evidence>
<feature type="region of interest" description="Disordered" evidence="4">
    <location>
        <begin position="429"/>
        <end position="486"/>
    </location>
</feature>
<feature type="region of interest" description="Disordered" evidence="4">
    <location>
        <begin position="1"/>
        <end position="266"/>
    </location>
</feature>
<feature type="compositionally biased region" description="Polar residues" evidence="4">
    <location>
        <begin position="30"/>
        <end position="44"/>
    </location>
</feature>
<reference evidence="6" key="1">
    <citation type="submission" date="2021-02" db="EMBL/GenBank/DDBJ databases">
        <title>Genome sequence Cadophora malorum strain M34.</title>
        <authorList>
            <person name="Stefanovic E."/>
            <person name="Vu D."/>
            <person name="Scully C."/>
            <person name="Dijksterhuis J."/>
            <person name="Roader J."/>
            <person name="Houbraken J."/>
        </authorList>
    </citation>
    <scope>NUCLEOTIDE SEQUENCE</scope>
    <source>
        <strain evidence="6">M34</strain>
    </source>
</reference>
<gene>
    <name evidence="6" type="ORF">IFR04_003707</name>
</gene>
<feature type="compositionally biased region" description="Polar residues" evidence="4">
    <location>
        <begin position="1"/>
        <end position="14"/>
    </location>
</feature>
<evidence type="ECO:0000256" key="2">
    <source>
        <dbReference type="ARBA" id="ARBA00023163"/>
    </source>
</evidence>
<keyword evidence="1" id="KW-0805">Transcription regulation</keyword>
<keyword evidence="7" id="KW-1185">Reference proteome</keyword>
<dbReference type="Pfam" id="PF01388">
    <property type="entry name" value="ARID"/>
    <property type="match status" value="1"/>
</dbReference>